<sequence length="411" mass="46340">MFRKYSISFLVGFFVAFFVGCVIPSEAKAQYNITVSAGGFDRLNTVVSVALTDSVGSGVYKLESESEGSTLIQVDAHNTGWFIIESLEAKATRKYRMEESPVPASSVGKEVTYTFNERTLSFEKGNQSILSFYYKENILPEGLDERYKRGGYIHPVYSPNGVRVTGHLDTEQHPHHYGIWSAWTNTEFQGRTPDFWNAHNNTARVDHADSVETAWQGPVHSGLKAKNYYVDLSSSAPVIALNEEWKLRTYNNPDESPYHIFDITMTHTANTAQPLVLPEYHYGGAAFRGHENWSNPENVSFLTSKGLDREDANATRAKWSYMGGRVEGEKAGIAILSHPDNYRSPQPVRIHPDIPYFVYAPMQLGDMVIEPGSPYVMRYRYITLDGEPDPEELDRLWNDYAYPPGVTVSSE</sequence>
<comment type="caution">
    <text evidence="1">The sequence shown here is derived from an EMBL/GenBank/DDBJ whole genome shotgun (WGS) entry which is preliminary data.</text>
</comment>
<dbReference type="Pfam" id="PF14100">
    <property type="entry name" value="DUF6807"/>
    <property type="match status" value="1"/>
</dbReference>
<evidence type="ECO:0000313" key="2">
    <source>
        <dbReference type="Proteomes" id="UP001207337"/>
    </source>
</evidence>
<organism evidence="1 2">
    <name type="scientific">Fodinibius salicampi</name>
    <dbReference type="NCBI Taxonomy" id="1920655"/>
    <lineage>
        <taxon>Bacteria</taxon>
        <taxon>Pseudomonadati</taxon>
        <taxon>Balneolota</taxon>
        <taxon>Balneolia</taxon>
        <taxon>Balneolales</taxon>
        <taxon>Balneolaceae</taxon>
        <taxon>Fodinibius</taxon>
    </lineage>
</organism>
<keyword evidence="2" id="KW-1185">Reference proteome</keyword>
<dbReference type="EMBL" id="JAJNDC010000003">
    <property type="protein sequence ID" value="MCW9713745.1"/>
    <property type="molecule type" value="Genomic_DNA"/>
</dbReference>
<accession>A0ABT3Q0W6</accession>
<name>A0ABT3Q0W6_9BACT</name>
<reference evidence="1 2" key="1">
    <citation type="submission" date="2021-11" db="EMBL/GenBank/DDBJ databases">
        <title>Aliifidinibius sp. nov., a new bacterium isolated from saline soil.</title>
        <authorList>
            <person name="Galisteo C."/>
            <person name="De La Haba R."/>
            <person name="Sanchez-Porro C."/>
            <person name="Ventosa A."/>
        </authorList>
    </citation>
    <scope>NUCLEOTIDE SEQUENCE [LARGE SCALE GENOMIC DNA]</scope>
    <source>
        <strain evidence="1 2">KACC 190600</strain>
    </source>
</reference>
<dbReference type="PROSITE" id="PS51257">
    <property type="entry name" value="PROKAR_LIPOPROTEIN"/>
    <property type="match status" value="1"/>
</dbReference>
<proteinExistence type="predicted"/>
<dbReference type="RefSeq" id="WP_265790647.1">
    <property type="nucleotide sequence ID" value="NZ_BAABRS010000003.1"/>
</dbReference>
<protein>
    <submittedName>
        <fullName evidence="1">PmoA family protein</fullName>
    </submittedName>
</protein>
<gene>
    <name evidence="1" type="ORF">LQ318_12605</name>
</gene>
<dbReference type="Proteomes" id="UP001207337">
    <property type="component" value="Unassembled WGS sequence"/>
</dbReference>
<dbReference type="InterPro" id="IPR029475">
    <property type="entry name" value="DUF6807"/>
</dbReference>
<evidence type="ECO:0000313" key="1">
    <source>
        <dbReference type="EMBL" id="MCW9713745.1"/>
    </source>
</evidence>